<evidence type="ECO:0000313" key="3">
    <source>
        <dbReference type="Proteomes" id="UP000800040"/>
    </source>
</evidence>
<reference evidence="2" key="1">
    <citation type="submission" date="2020-01" db="EMBL/GenBank/DDBJ databases">
        <authorList>
            <consortium name="DOE Joint Genome Institute"/>
            <person name="Haridas S."/>
            <person name="Albert R."/>
            <person name="Binder M."/>
            <person name="Bloem J."/>
            <person name="Labutti K."/>
            <person name="Salamov A."/>
            <person name="Andreopoulos B."/>
            <person name="Baker S.E."/>
            <person name="Barry K."/>
            <person name="Bills G."/>
            <person name="Bluhm B.H."/>
            <person name="Cannon C."/>
            <person name="Castanera R."/>
            <person name="Culley D.E."/>
            <person name="Daum C."/>
            <person name="Ezra D."/>
            <person name="Gonzalez J.B."/>
            <person name="Henrissat B."/>
            <person name="Kuo A."/>
            <person name="Liang C."/>
            <person name="Lipzen A."/>
            <person name="Lutzoni F."/>
            <person name="Magnuson J."/>
            <person name="Mondo S."/>
            <person name="Nolan M."/>
            <person name="Ohm R."/>
            <person name="Pangilinan J."/>
            <person name="Park H.-J."/>
            <person name="Ramirez L."/>
            <person name="Alfaro M."/>
            <person name="Sun H."/>
            <person name="Tritt A."/>
            <person name="Yoshinaga Y."/>
            <person name="Zwiers L.-H."/>
            <person name="Turgeon B.G."/>
            <person name="Goodwin S.B."/>
            <person name="Spatafora J.W."/>
            <person name="Crous P.W."/>
            <person name="Grigoriev I.V."/>
        </authorList>
    </citation>
    <scope>NUCLEOTIDE SEQUENCE</scope>
    <source>
        <strain evidence="2">P77</strain>
    </source>
</reference>
<gene>
    <name evidence="2" type="ORF">BDW02DRAFT_630210</name>
</gene>
<dbReference type="AlphaFoldDB" id="A0A6A5KA14"/>
<keyword evidence="3" id="KW-1185">Reference proteome</keyword>
<evidence type="ECO:0000313" key="2">
    <source>
        <dbReference type="EMBL" id="KAF1834705.1"/>
    </source>
</evidence>
<protein>
    <submittedName>
        <fullName evidence="2">Uncharacterized protein</fullName>
    </submittedName>
</protein>
<proteinExistence type="predicted"/>
<feature type="region of interest" description="Disordered" evidence="1">
    <location>
        <begin position="1"/>
        <end position="24"/>
    </location>
</feature>
<dbReference type="Proteomes" id="UP000800040">
    <property type="component" value="Unassembled WGS sequence"/>
</dbReference>
<sequence>MSLSRVSAVATHAGTHIPSKNDELVPISQRSQIDATANGPVNPLKNGIANKHHSSDLSHMGTWVPSTNHQHSPTIASLEEALPCVRHQYLREACSPSQTHIRIISLLKDPFSDAKIGERCTLAAECTCEVVIEIDVEKPVANGGGGGLDKVNGYASR</sequence>
<dbReference type="EMBL" id="ML975298">
    <property type="protein sequence ID" value="KAF1834705.1"/>
    <property type="molecule type" value="Genomic_DNA"/>
</dbReference>
<accession>A0A6A5KA14</accession>
<name>A0A6A5KA14_9PLEO</name>
<evidence type="ECO:0000256" key="1">
    <source>
        <dbReference type="SAM" id="MobiDB-lite"/>
    </source>
</evidence>
<organism evidence="2 3">
    <name type="scientific">Decorospora gaudefroyi</name>
    <dbReference type="NCBI Taxonomy" id="184978"/>
    <lineage>
        <taxon>Eukaryota</taxon>
        <taxon>Fungi</taxon>
        <taxon>Dikarya</taxon>
        <taxon>Ascomycota</taxon>
        <taxon>Pezizomycotina</taxon>
        <taxon>Dothideomycetes</taxon>
        <taxon>Pleosporomycetidae</taxon>
        <taxon>Pleosporales</taxon>
        <taxon>Pleosporineae</taxon>
        <taxon>Pleosporaceae</taxon>
        <taxon>Decorospora</taxon>
    </lineage>
</organism>